<dbReference type="SUPFAM" id="SSF56112">
    <property type="entry name" value="Protein kinase-like (PK-like)"/>
    <property type="match status" value="1"/>
</dbReference>
<comment type="similarity">
    <text evidence="1">Belongs to the protein kinase superfamily.</text>
</comment>
<feature type="compositionally biased region" description="Basic and acidic residues" evidence="2">
    <location>
        <begin position="729"/>
        <end position="742"/>
    </location>
</feature>
<dbReference type="Proteomes" id="UP000663829">
    <property type="component" value="Unassembled WGS sequence"/>
</dbReference>
<dbReference type="Gene3D" id="3.30.200.20">
    <property type="entry name" value="Phosphorylase Kinase, domain 1"/>
    <property type="match status" value="1"/>
</dbReference>
<feature type="compositionally biased region" description="Low complexity" evidence="2">
    <location>
        <begin position="703"/>
        <end position="713"/>
    </location>
</feature>
<evidence type="ECO:0000256" key="1">
    <source>
        <dbReference type="ARBA" id="ARBA00038349"/>
    </source>
</evidence>
<feature type="region of interest" description="Disordered" evidence="2">
    <location>
        <begin position="759"/>
        <end position="778"/>
    </location>
</feature>
<dbReference type="FunFam" id="3.30.200.20:FF:000179">
    <property type="entry name" value="SCY1 like pseudokinase 2"/>
    <property type="match status" value="1"/>
</dbReference>
<feature type="region of interest" description="Disordered" evidence="2">
    <location>
        <begin position="682"/>
        <end position="718"/>
    </location>
</feature>
<gene>
    <name evidence="4" type="ORF">GPM918_LOCUS1539</name>
    <name evidence="5" type="ORF">SRO942_LOCUS1539</name>
</gene>
<accession>A0A813Q9P8</accession>
<feature type="compositionally biased region" description="Polar residues" evidence="2">
    <location>
        <begin position="682"/>
        <end position="693"/>
    </location>
</feature>
<dbReference type="CDD" id="cd14011">
    <property type="entry name" value="PK_SCY1_like"/>
    <property type="match status" value="1"/>
</dbReference>
<dbReference type="PANTHER" id="PTHR12984:SF6">
    <property type="entry name" value="SCY1-LIKE PROTEIN 2"/>
    <property type="match status" value="1"/>
</dbReference>
<feature type="compositionally biased region" description="Low complexity" evidence="2">
    <location>
        <begin position="935"/>
        <end position="948"/>
    </location>
</feature>
<dbReference type="GO" id="GO:0005524">
    <property type="term" value="F:ATP binding"/>
    <property type="evidence" value="ECO:0007669"/>
    <property type="project" value="InterPro"/>
</dbReference>
<feature type="compositionally biased region" description="Low complexity" evidence="2">
    <location>
        <begin position="878"/>
        <end position="909"/>
    </location>
</feature>
<feature type="region of interest" description="Disordered" evidence="2">
    <location>
        <begin position="729"/>
        <end position="748"/>
    </location>
</feature>
<dbReference type="AlphaFoldDB" id="A0A813Q9P8"/>
<dbReference type="InterPro" id="IPR000719">
    <property type="entry name" value="Prot_kinase_dom"/>
</dbReference>
<reference evidence="4" key="1">
    <citation type="submission" date="2021-02" db="EMBL/GenBank/DDBJ databases">
        <authorList>
            <person name="Nowell W R."/>
        </authorList>
    </citation>
    <scope>NUCLEOTIDE SEQUENCE</scope>
</reference>
<dbReference type="Proteomes" id="UP000681722">
    <property type="component" value="Unassembled WGS sequence"/>
</dbReference>
<dbReference type="InterPro" id="IPR011989">
    <property type="entry name" value="ARM-like"/>
</dbReference>
<feature type="compositionally biased region" description="Low complexity" evidence="2">
    <location>
        <begin position="765"/>
        <end position="778"/>
    </location>
</feature>
<feature type="domain" description="Protein kinase" evidence="3">
    <location>
        <begin position="46"/>
        <end position="334"/>
    </location>
</feature>
<evidence type="ECO:0000313" key="6">
    <source>
        <dbReference type="Proteomes" id="UP000663829"/>
    </source>
</evidence>
<comment type="caution">
    <text evidence="4">The sequence shown here is derived from an EMBL/GenBank/DDBJ whole genome shotgun (WGS) entry which is preliminary data.</text>
</comment>
<dbReference type="EMBL" id="CAJOBC010000144">
    <property type="protein sequence ID" value="CAF3544983.1"/>
    <property type="molecule type" value="Genomic_DNA"/>
</dbReference>
<dbReference type="Pfam" id="PF00069">
    <property type="entry name" value="Pkinase"/>
    <property type="match status" value="1"/>
</dbReference>
<sequence length="959" mass="107182">MEYLEKLKVYGDQVKNVVVKSMVDTVLAAQGTMKDVLPGNLVTREFDLIRPLGSAGPGLLWRIYAALKRTTKQEAAVFVFEKRVLDKYPKKDRDLIIETMKKGVQQLAKIKHPRILSLQHPLEESRDSLAFATESCFGSLSNALGFYDNMTQPIPKEFEDFKLYDVEMRFGLSSLCEGLTFLHNEVKLLHRNISPDTIIINSTGAWKLAFFDWAIQGSADGTNYPFRDYDCNVPALINPRLDYMAPEYVLTRSYDTQADMFSLGVLIYAIYNRGRTLNDCHDNYSNFRKMVDDLKLLNTTKLSNIPLEVREHVKMLLNPKPELRPDASQFVPFFDEVGVKTLEYLDSLFQVDNLQRSMFYKSLPQVIEKLPMRVNLQRIASALELEFVNPDMVPFVLPNMFLIAEKATNEEYQKYIFPKLKQVFKIQRPVQGSATSGSVMQVLLVLMRNMNLMLTKTPPEDIKQHILPVVYNALDAESVQVQELCLAIIPSFAHLIDLQAMKYSILPRIKTICYNTITLSVRVNSLICLGKLVETLDKWIIIDEVLPLLQSIPSREPAVLMAILGIIKVAMTSTKAGNLPREVLATKIVPFLVPMSIETSLSLNQFNAFMITIKEMLQTIEVEQRKKLEQLSSQTANAPIIPIGVAVTNNNEQTSNKSSSMMDQFMMGYGFNTEISQNRSMSETMYGSNSDRQNGGLKFQDQTTTGSSTSSTSNTIADNSISKKALTLEQKERIMRENDQSTRLKTQPELVAEKKNISPSKNMPLMSMTPLTSSTTSSSITKDLTSTLFDSNISNLSSSSSTSSMKPSAFPMTMTTSQTLPYMQPFSTSSHPPVLTPGIRPMIPQQQSVPREKRPHFSTTSANSMDLTSSLMNNINSLSMNSSSSSSSMSLNQQSMAYSNSGGNSFSSNIPANKTSNAFFPQPPAPGSNVMRGHSSPSPSSTTTQKPKTTADEIADFFN</sequence>
<dbReference type="SMART" id="SM00220">
    <property type="entry name" value="S_TKc"/>
    <property type="match status" value="1"/>
</dbReference>
<dbReference type="InterPro" id="IPR051177">
    <property type="entry name" value="CIK-Related_Protein"/>
</dbReference>
<evidence type="ECO:0000313" key="4">
    <source>
        <dbReference type="EMBL" id="CAF0763821.1"/>
    </source>
</evidence>
<protein>
    <recommendedName>
        <fullName evidence="3">Protein kinase domain-containing protein</fullName>
    </recommendedName>
</protein>
<dbReference type="Gene3D" id="1.10.510.10">
    <property type="entry name" value="Transferase(Phosphotransferase) domain 1"/>
    <property type="match status" value="1"/>
</dbReference>
<dbReference type="Gene3D" id="1.25.10.10">
    <property type="entry name" value="Leucine-rich Repeat Variant"/>
    <property type="match status" value="1"/>
</dbReference>
<proteinExistence type="inferred from homology"/>
<feature type="compositionally biased region" description="Polar residues" evidence="2">
    <location>
        <begin position="910"/>
        <end position="919"/>
    </location>
</feature>
<evidence type="ECO:0000256" key="2">
    <source>
        <dbReference type="SAM" id="MobiDB-lite"/>
    </source>
</evidence>
<dbReference type="OrthoDB" id="79687at2759"/>
<organism evidence="4 6">
    <name type="scientific">Didymodactylos carnosus</name>
    <dbReference type="NCBI Taxonomy" id="1234261"/>
    <lineage>
        <taxon>Eukaryota</taxon>
        <taxon>Metazoa</taxon>
        <taxon>Spiralia</taxon>
        <taxon>Gnathifera</taxon>
        <taxon>Rotifera</taxon>
        <taxon>Eurotatoria</taxon>
        <taxon>Bdelloidea</taxon>
        <taxon>Philodinida</taxon>
        <taxon>Philodinidae</taxon>
        <taxon>Didymodactylos</taxon>
    </lineage>
</organism>
<dbReference type="InterPro" id="IPR011009">
    <property type="entry name" value="Kinase-like_dom_sf"/>
</dbReference>
<dbReference type="EMBL" id="CAJNOQ010000144">
    <property type="protein sequence ID" value="CAF0763821.1"/>
    <property type="molecule type" value="Genomic_DNA"/>
</dbReference>
<evidence type="ECO:0000259" key="3">
    <source>
        <dbReference type="PROSITE" id="PS50011"/>
    </source>
</evidence>
<dbReference type="PANTHER" id="PTHR12984">
    <property type="entry name" value="SCY1-RELATED S/T PROTEIN KINASE-LIKE"/>
    <property type="match status" value="1"/>
</dbReference>
<name>A0A813Q9P8_9BILA</name>
<feature type="region of interest" description="Disordered" evidence="2">
    <location>
        <begin position="878"/>
        <end position="959"/>
    </location>
</feature>
<dbReference type="GO" id="GO:0004672">
    <property type="term" value="F:protein kinase activity"/>
    <property type="evidence" value="ECO:0007669"/>
    <property type="project" value="InterPro"/>
</dbReference>
<keyword evidence="6" id="KW-1185">Reference proteome</keyword>
<evidence type="ECO:0000313" key="5">
    <source>
        <dbReference type="EMBL" id="CAF3544983.1"/>
    </source>
</evidence>
<dbReference type="SUPFAM" id="SSF48371">
    <property type="entry name" value="ARM repeat"/>
    <property type="match status" value="1"/>
</dbReference>
<dbReference type="PROSITE" id="PS50011">
    <property type="entry name" value="PROTEIN_KINASE_DOM"/>
    <property type="match status" value="1"/>
</dbReference>
<dbReference type="InterPro" id="IPR016024">
    <property type="entry name" value="ARM-type_fold"/>
</dbReference>